<evidence type="ECO:0000313" key="1">
    <source>
        <dbReference type="EMBL" id="JAH70739.1"/>
    </source>
</evidence>
<reference evidence="1" key="2">
    <citation type="journal article" date="2015" name="Fish Shellfish Immunol.">
        <title>Early steps in the European eel (Anguilla anguilla)-Vibrio vulnificus interaction in the gills: Role of the RtxA13 toxin.</title>
        <authorList>
            <person name="Callol A."/>
            <person name="Pajuelo D."/>
            <person name="Ebbesson L."/>
            <person name="Teles M."/>
            <person name="MacKenzie S."/>
            <person name="Amaro C."/>
        </authorList>
    </citation>
    <scope>NUCLEOTIDE SEQUENCE</scope>
</reference>
<protein>
    <submittedName>
        <fullName evidence="1">Uncharacterized protein</fullName>
    </submittedName>
</protein>
<name>A0A0E9UY22_ANGAN</name>
<accession>A0A0E9UY22</accession>
<sequence length="45" mass="4867">MTSGTWNAKQTHPLSPISVLCSSLQPNAWTGSVLSNHLAPKYQTL</sequence>
<proteinExistence type="predicted"/>
<reference evidence="1" key="1">
    <citation type="submission" date="2014-11" db="EMBL/GenBank/DDBJ databases">
        <authorList>
            <person name="Amaro Gonzalez C."/>
        </authorList>
    </citation>
    <scope>NUCLEOTIDE SEQUENCE</scope>
</reference>
<dbReference type="AlphaFoldDB" id="A0A0E9UY22"/>
<dbReference type="EMBL" id="GBXM01037838">
    <property type="protein sequence ID" value="JAH70739.1"/>
    <property type="molecule type" value="Transcribed_RNA"/>
</dbReference>
<organism evidence="1">
    <name type="scientific">Anguilla anguilla</name>
    <name type="common">European freshwater eel</name>
    <name type="synonym">Muraena anguilla</name>
    <dbReference type="NCBI Taxonomy" id="7936"/>
    <lineage>
        <taxon>Eukaryota</taxon>
        <taxon>Metazoa</taxon>
        <taxon>Chordata</taxon>
        <taxon>Craniata</taxon>
        <taxon>Vertebrata</taxon>
        <taxon>Euteleostomi</taxon>
        <taxon>Actinopterygii</taxon>
        <taxon>Neopterygii</taxon>
        <taxon>Teleostei</taxon>
        <taxon>Anguilliformes</taxon>
        <taxon>Anguillidae</taxon>
        <taxon>Anguilla</taxon>
    </lineage>
</organism>